<dbReference type="Proteomes" id="UP001595823">
    <property type="component" value="Unassembled WGS sequence"/>
</dbReference>
<dbReference type="EMBL" id="JBHSDK010000010">
    <property type="protein sequence ID" value="MFC4335007.1"/>
    <property type="molecule type" value="Genomic_DNA"/>
</dbReference>
<accession>A0ABV8TWH4</accession>
<name>A0ABV8TWH4_9ACTN</name>
<proteinExistence type="predicted"/>
<dbReference type="RefSeq" id="WP_380619258.1">
    <property type="nucleotide sequence ID" value="NZ_JBHSDK010000010.1"/>
</dbReference>
<evidence type="ECO:0000313" key="2">
    <source>
        <dbReference type="EMBL" id="MFC4335007.1"/>
    </source>
</evidence>
<keyword evidence="3" id="KW-1185">Reference proteome</keyword>
<feature type="chain" id="PRO_5047381712" evidence="1">
    <location>
        <begin position="23"/>
        <end position="89"/>
    </location>
</feature>
<feature type="signal peptide" evidence="1">
    <location>
        <begin position="1"/>
        <end position="22"/>
    </location>
</feature>
<organism evidence="2 3">
    <name type="scientific">Salininema proteolyticum</name>
    <dbReference type="NCBI Taxonomy" id="1607685"/>
    <lineage>
        <taxon>Bacteria</taxon>
        <taxon>Bacillati</taxon>
        <taxon>Actinomycetota</taxon>
        <taxon>Actinomycetes</taxon>
        <taxon>Glycomycetales</taxon>
        <taxon>Glycomycetaceae</taxon>
        <taxon>Salininema</taxon>
    </lineage>
</organism>
<keyword evidence="1" id="KW-0732">Signal</keyword>
<protein>
    <submittedName>
        <fullName evidence="2">Uncharacterized protein</fullName>
    </submittedName>
</protein>
<evidence type="ECO:0000256" key="1">
    <source>
        <dbReference type="SAM" id="SignalP"/>
    </source>
</evidence>
<reference evidence="3" key="1">
    <citation type="journal article" date="2019" name="Int. J. Syst. Evol. Microbiol.">
        <title>The Global Catalogue of Microorganisms (GCM) 10K type strain sequencing project: providing services to taxonomists for standard genome sequencing and annotation.</title>
        <authorList>
            <consortium name="The Broad Institute Genomics Platform"/>
            <consortium name="The Broad Institute Genome Sequencing Center for Infectious Disease"/>
            <person name="Wu L."/>
            <person name="Ma J."/>
        </authorList>
    </citation>
    <scope>NUCLEOTIDE SEQUENCE [LARGE SCALE GENOMIC DNA]</scope>
    <source>
        <strain evidence="3">IBRC-M 10908</strain>
    </source>
</reference>
<evidence type="ECO:0000313" key="3">
    <source>
        <dbReference type="Proteomes" id="UP001595823"/>
    </source>
</evidence>
<comment type="caution">
    <text evidence="2">The sequence shown here is derived from an EMBL/GenBank/DDBJ whole genome shotgun (WGS) entry which is preliminary data.</text>
</comment>
<sequence length="89" mass="9522">MRKSIGAAVLAALLLTGLGAPAEAQTSAVSRPGTWVLYKSFSDEGDCGPFGEIVVRVKARYDAFECTPRKARGIGPFTQLHVRIKGSDR</sequence>
<gene>
    <name evidence="2" type="ORF">ACFPET_07335</name>
</gene>